<reference evidence="1" key="1">
    <citation type="submission" date="2014-09" db="EMBL/GenBank/DDBJ databases">
        <authorList>
            <person name="Magalhaes I.L.F."/>
            <person name="Oliveira U."/>
            <person name="Santos F.R."/>
            <person name="Vidigal T.H.D.A."/>
            <person name="Brescovit A.D."/>
            <person name="Santos A.J."/>
        </authorList>
    </citation>
    <scope>NUCLEOTIDE SEQUENCE</scope>
    <source>
        <tissue evidence="1">Shoot tissue taken approximately 20 cm above the soil surface</tissue>
    </source>
</reference>
<proteinExistence type="predicted"/>
<dbReference type="AlphaFoldDB" id="A0A0A9EHU2"/>
<dbReference type="EMBL" id="GBRH01200445">
    <property type="protein sequence ID" value="JAD97450.1"/>
    <property type="molecule type" value="Transcribed_RNA"/>
</dbReference>
<protein>
    <submittedName>
        <fullName evidence="1">Uncharacterized protein</fullName>
    </submittedName>
</protein>
<evidence type="ECO:0000313" key="1">
    <source>
        <dbReference type="EMBL" id="JAD97450.1"/>
    </source>
</evidence>
<reference evidence="1" key="2">
    <citation type="journal article" date="2015" name="Data Brief">
        <title>Shoot transcriptome of the giant reed, Arundo donax.</title>
        <authorList>
            <person name="Barrero R.A."/>
            <person name="Guerrero F.D."/>
            <person name="Moolhuijzen P."/>
            <person name="Goolsby J.A."/>
            <person name="Tidwell J."/>
            <person name="Bellgard S.E."/>
            <person name="Bellgard M.I."/>
        </authorList>
    </citation>
    <scope>NUCLEOTIDE SEQUENCE</scope>
    <source>
        <tissue evidence="1">Shoot tissue taken approximately 20 cm above the soil surface</tissue>
    </source>
</reference>
<sequence>MSMLICLPTAITFSIFDLSCTPSVPQ</sequence>
<accession>A0A0A9EHU2</accession>
<name>A0A0A9EHU2_ARUDO</name>
<organism evidence="1">
    <name type="scientific">Arundo donax</name>
    <name type="common">Giant reed</name>
    <name type="synonym">Donax arundinaceus</name>
    <dbReference type="NCBI Taxonomy" id="35708"/>
    <lineage>
        <taxon>Eukaryota</taxon>
        <taxon>Viridiplantae</taxon>
        <taxon>Streptophyta</taxon>
        <taxon>Embryophyta</taxon>
        <taxon>Tracheophyta</taxon>
        <taxon>Spermatophyta</taxon>
        <taxon>Magnoliopsida</taxon>
        <taxon>Liliopsida</taxon>
        <taxon>Poales</taxon>
        <taxon>Poaceae</taxon>
        <taxon>PACMAD clade</taxon>
        <taxon>Arundinoideae</taxon>
        <taxon>Arundineae</taxon>
        <taxon>Arundo</taxon>
    </lineage>
</organism>